<evidence type="ECO:0000313" key="1">
    <source>
        <dbReference type="EMBL" id="PPQ88348.1"/>
    </source>
</evidence>
<reference evidence="1 2" key="1">
    <citation type="journal article" date="2018" name="Evol. Lett.">
        <title>Horizontal gene cluster transfer increased hallucinogenic mushroom diversity.</title>
        <authorList>
            <person name="Reynolds H.T."/>
            <person name="Vijayakumar V."/>
            <person name="Gluck-Thaler E."/>
            <person name="Korotkin H.B."/>
            <person name="Matheny P.B."/>
            <person name="Slot J.C."/>
        </authorList>
    </citation>
    <scope>NUCLEOTIDE SEQUENCE [LARGE SCALE GENOMIC DNA]</scope>
    <source>
        <strain evidence="1 2">2629</strain>
    </source>
</reference>
<dbReference type="EMBL" id="NHTK01004065">
    <property type="protein sequence ID" value="PPQ88348.1"/>
    <property type="molecule type" value="Genomic_DNA"/>
</dbReference>
<dbReference type="InParanoid" id="A0A409XC19"/>
<keyword evidence="2" id="KW-1185">Reference proteome</keyword>
<proteinExistence type="predicted"/>
<name>A0A409XC19_9AGAR</name>
<accession>A0A409XC19</accession>
<protein>
    <submittedName>
        <fullName evidence="1">Uncharacterized protein</fullName>
    </submittedName>
</protein>
<comment type="caution">
    <text evidence="1">The sequence shown here is derived from an EMBL/GenBank/DDBJ whole genome shotgun (WGS) entry which is preliminary data.</text>
</comment>
<gene>
    <name evidence="1" type="ORF">CVT24_010157</name>
</gene>
<organism evidence="1 2">
    <name type="scientific">Panaeolus cyanescens</name>
    <dbReference type="NCBI Taxonomy" id="181874"/>
    <lineage>
        <taxon>Eukaryota</taxon>
        <taxon>Fungi</taxon>
        <taxon>Dikarya</taxon>
        <taxon>Basidiomycota</taxon>
        <taxon>Agaricomycotina</taxon>
        <taxon>Agaricomycetes</taxon>
        <taxon>Agaricomycetidae</taxon>
        <taxon>Agaricales</taxon>
        <taxon>Agaricineae</taxon>
        <taxon>Galeropsidaceae</taxon>
        <taxon>Panaeolus</taxon>
    </lineage>
</organism>
<dbReference type="Proteomes" id="UP000284842">
    <property type="component" value="Unassembled WGS sequence"/>
</dbReference>
<sequence>MSTYICFQDEYAIECAYRLDCSGLKDASEDNADGLLAVQIADAICMAFGLRDQDRAIQQDVVKLTMKQATFVATRLVSPIASEQDYKDHIRQLWYRSQADMCAEGPYKGLLSTHPALRLNVPITPF</sequence>
<dbReference type="AlphaFoldDB" id="A0A409XC19"/>
<evidence type="ECO:0000313" key="2">
    <source>
        <dbReference type="Proteomes" id="UP000284842"/>
    </source>
</evidence>